<evidence type="ECO:0008006" key="3">
    <source>
        <dbReference type="Google" id="ProtNLM"/>
    </source>
</evidence>
<dbReference type="Proteomes" id="UP000267804">
    <property type="component" value="Chromosome"/>
</dbReference>
<proteinExistence type="predicted"/>
<evidence type="ECO:0000313" key="1">
    <source>
        <dbReference type="EMBL" id="AYF28021.1"/>
    </source>
</evidence>
<protein>
    <recommendedName>
        <fullName evidence="3">DUF1152 domain-containing protein</fullName>
    </recommendedName>
</protein>
<dbReference type="KEGG" id="mtua:CSH63_11305"/>
<organism evidence="1 2">
    <name type="scientific">Micromonospora tulbaghiae</name>
    <dbReference type="NCBI Taxonomy" id="479978"/>
    <lineage>
        <taxon>Bacteria</taxon>
        <taxon>Bacillati</taxon>
        <taxon>Actinomycetota</taxon>
        <taxon>Actinomycetes</taxon>
        <taxon>Micromonosporales</taxon>
        <taxon>Micromonosporaceae</taxon>
        <taxon>Micromonospora</taxon>
    </lineage>
</organism>
<sequence length="95" mass="10348">MVTDTAAYTLAVPPLFAALAPARDVLIAGAGGGFDVYAGLPLALAHFSVDLPRLAARCLYLDRIENTIGRRQVVTRIEAFRDELRATRIPRAYPH</sequence>
<dbReference type="AlphaFoldDB" id="A0A386WIR2"/>
<evidence type="ECO:0000313" key="2">
    <source>
        <dbReference type="Proteomes" id="UP000267804"/>
    </source>
</evidence>
<gene>
    <name evidence="1" type="ORF">CSH63_11305</name>
</gene>
<reference evidence="1 2" key="1">
    <citation type="submission" date="2017-10" db="EMBL/GenBank/DDBJ databases">
        <title>Integration of genomic and chemical information greatly accelerates assignment of the full stereostructure of myelolactone, a potent inhibitor of myeloma from a marine-derived Micromonospora.</title>
        <authorList>
            <person name="Kim M.C."/>
            <person name="Machado H."/>
            <person name="Jensen P.R."/>
            <person name="Fenical W."/>
        </authorList>
    </citation>
    <scope>NUCLEOTIDE SEQUENCE [LARGE SCALE GENOMIC DNA]</scope>
    <source>
        <strain evidence="1 2">CNY-010</strain>
    </source>
</reference>
<accession>A0A386WIR2</accession>
<dbReference type="EMBL" id="CP024087">
    <property type="protein sequence ID" value="AYF28021.1"/>
    <property type="molecule type" value="Genomic_DNA"/>
</dbReference>
<name>A0A386WIR2_9ACTN</name>